<evidence type="ECO:0000256" key="2">
    <source>
        <dbReference type="ARBA" id="ARBA00023235"/>
    </source>
</evidence>
<dbReference type="KEGG" id="glt:GlitD10_0413"/>
<dbReference type="AlphaFoldDB" id="A0A1J0A9V6"/>
<proteinExistence type="inferred from homology"/>
<evidence type="ECO:0000256" key="3">
    <source>
        <dbReference type="PIRSR" id="PIRSR016184-1"/>
    </source>
</evidence>
<keyword evidence="2 4" id="KW-0413">Isomerase</keyword>
<dbReference type="EC" id="5.3.3.17" evidence="4"/>
<dbReference type="STRING" id="1188229.GlitD10_0413"/>
<evidence type="ECO:0000313" key="4">
    <source>
        <dbReference type="EMBL" id="APB32724.1"/>
    </source>
</evidence>
<evidence type="ECO:0000256" key="1">
    <source>
        <dbReference type="ARBA" id="ARBA00008270"/>
    </source>
</evidence>
<comment type="similarity">
    <text evidence="1">Belongs to the PhzF family.</text>
</comment>
<evidence type="ECO:0000313" key="5">
    <source>
        <dbReference type="Proteomes" id="UP000180235"/>
    </source>
</evidence>
<dbReference type="Pfam" id="PF02567">
    <property type="entry name" value="PhzC-PhzF"/>
    <property type="match status" value="1"/>
</dbReference>
<dbReference type="NCBIfam" id="TIGR00654">
    <property type="entry name" value="PhzF_family"/>
    <property type="match status" value="1"/>
</dbReference>
<organism evidence="4 5">
    <name type="scientific">Gloeomargarita lithophora Alchichica-D10</name>
    <dbReference type="NCBI Taxonomy" id="1188229"/>
    <lineage>
        <taxon>Bacteria</taxon>
        <taxon>Bacillati</taxon>
        <taxon>Cyanobacteriota</taxon>
        <taxon>Cyanophyceae</taxon>
        <taxon>Gloeomargaritales</taxon>
        <taxon>Gloeomargaritaceae</taxon>
        <taxon>Gloeomargarita</taxon>
    </lineage>
</organism>
<dbReference type="SUPFAM" id="SSF54506">
    <property type="entry name" value="Diaminopimelate epimerase-like"/>
    <property type="match status" value="1"/>
</dbReference>
<dbReference type="EMBL" id="CP017675">
    <property type="protein sequence ID" value="APB32724.1"/>
    <property type="molecule type" value="Genomic_DNA"/>
</dbReference>
<dbReference type="Gene3D" id="3.10.310.10">
    <property type="entry name" value="Diaminopimelate Epimerase, Chain A, domain 1"/>
    <property type="match status" value="2"/>
</dbReference>
<keyword evidence="5" id="KW-1185">Reference proteome</keyword>
<dbReference type="GO" id="GO:0102943">
    <property type="term" value="F:trans-2,3-dihydro-3-hydroxy-anthranilate isomerase activity"/>
    <property type="evidence" value="ECO:0007669"/>
    <property type="project" value="UniProtKB-EC"/>
</dbReference>
<dbReference type="OrthoDB" id="9788221at2"/>
<accession>A0A1J0A9V6</accession>
<dbReference type="PANTHER" id="PTHR13774:SF17">
    <property type="entry name" value="PHENAZINE BIOSYNTHESIS-LIKE DOMAIN-CONTAINING PROTEIN"/>
    <property type="match status" value="1"/>
</dbReference>
<dbReference type="Proteomes" id="UP000180235">
    <property type="component" value="Chromosome"/>
</dbReference>
<sequence length="278" mass="30107">MISPTPQRSSILLYQVDAFTQKLFGGNPAAVCPLAEPLAPALCQAIALENQLSETAFLWPDGTGGYHIRWFTPTREVDLCGHATLAAAYVVGEFIEPGCAQVRFQSRQETLTVRKQGDLWELDFPRWPLTPAEPTADLIAGLGLTPQEVWRSPRDILAVVADPALVQTLQPDVPQLAQLDCLGVIVTAPGQGVDFVSRFFAPQAGIPEDPVTGSAHCALVPYWGERLGKTEVHARQLSPRGGELWCTLTPERVLIRGGAVCYLTGQIHLGANIAQIPK</sequence>
<name>A0A1J0A9V6_9CYAN</name>
<feature type="active site" evidence="3">
    <location>
        <position position="54"/>
    </location>
</feature>
<dbReference type="RefSeq" id="WP_071453414.1">
    <property type="nucleotide sequence ID" value="NZ_CP017675.1"/>
</dbReference>
<dbReference type="PIRSF" id="PIRSF016184">
    <property type="entry name" value="PhzC_PhzF"/>
    <property type="match status" value="1"/>
</dbReference>
<reference evidence="4 5" key="1">
    <citation type="submission" date="2016-10" db="EMBL/GenBank/DDBJ databases">
        <title>Description of Gloeomargarita lithophora gen. nov., sp. nov., a thylakoid-bearing basal-branching cyanobacterium with intracellular carbonates, and proposal for Gloeomargaritales ord. nov.</title>
        <authorList>
            <person name="Moreira D."/>
            <person name="Tavera R."/>
            <person name="Benzerara K."/>
            <person name="Skouri-Panet F."/>
            <person name="Couradeau E."/>
            <person name="Gerard E."/>
            <person name="Loussert C."/>
            <person name="Novelo E."/>
            <person name="Zivanovic Y."/>
            <person name="Lopez-Garcia P."/>
        </authorList>
    </citation>
    <scope>NUCLEOTIDE SEQUENCE [LARGE SCALE GENOMIC DNA]</scope>
    <source>
        <strain evidence="4 5">D10</strain>
    </source>
</reference>
<protein>
    <submittedName>
        <fullName evidence="4">Phenazine biosynthesis-like protein</fullName>
        <ecNumber evidence="4">5.3.3.17</ecNumber>
    </submittedName>
</protein>
<dbReference type="InterPro" id="IPR003719">
    <property type="entry name" value="Phenazine_PhzF-like"/>
</dbReference>
<gene>
    <name evidence="4" type="ORF">GlitD10_0413</name>
</gene>
<dbReference type="PANTHER" id="PTHR13774">
    <property type="entry name" value="PHENAZINE BIOSYNTHESIS PROTEIN"/>
    <property type="match status" value="1"/>
</dbReference>
<dbReference type="GO" id="GO:0005737">
    <property type="term" value="C:cytoplasm"/>
    <property type="evidence" value="ECO:0007669"/>
    <property type="project" value="TreeGrafter"/>
</dbReference>